<dbReference type="Proteomes" id="UP000325945">
    <property type="component" value="Unassembled WGS sequence"/>
</dbReference>
<gene>
    <name evidence="1" type="ORF">BDV39DRAFT_130174</name>
</gene>
<organism evidence="1 2">
    <name type="scientific">Aspergillus sergii</name>
    <dbReference type="NCBI Taxonomy" id="1034303"/>
    <lineage>
        <taxon>Eukaryota</taxon>
        <taxon>Fungi</taxon>
        <taxon>Dikarya</taxon>
        <taxon>Ascomycota</taxon>
        <taxon>Pezizomycotina</taxon>
        <taxon>Eurotiomycetes</taxon>
        <taxon>Eurotiomycetidae</taxon>
        <taxon>Eurotiales</taxon>
        <taxon>Aspergillaceae</taxon>
        <taxon>Aspergillus</taxon>
        <taxon>Aspergillus subgen. Circumdati</taxon>
    </lineage>
</organism>
<dbReference type="EMBL" id="ML741826">
    <property type="protein sequence ID" value="KAE8323691.1"/>
    <property type="molecule type" value="Genomic_DNA"/>
</dbReference>
<name>A0A5N6WS66_9EURO</name>
<protein>
    <submittedName>
        <fullName evidence="1">Uncharacterized protein</fullName>
    </submittedName>
</protein>
<evidence type="ECO:0000313" key="2">
    <source>
        <dbReference type="Proteomes" id="UP000325945"/>
    </source>
</evidence>
<evidence type="ECO:0000313" key="1">
    <source>
        <dbReference type="EMBL" id="KAE8323691.1"/>
    </source>
</evidence>
<sequence length="165" mass="18602">MFIAEVTRVHGPHPPPITRIPPVHKCSATRAHHLHYPQPASTRVTQCCQLGQGQDARGLVSSAHGSEEGTTSHNWVRIKPRLRSIHPGIAQLSAICQLSRISALRIQKHWSLFSCPECDLEACRAYVVRLWGRPSCHSWCIYARPRQCNHGTDNYSQEVSFFFGQ</sequence>
<proteinExistence type="predicted"/>
<reference evidence="2" key="1">
    <citation type="submission" date="2019-04" db="EMBL/GenBank/DDBJ databases">
        <title>Friends and foes A comparative genomics studyof 23 Aspergillus species from section Flavi.</title>
        <authorList>
            <consortium name="DOE Joint Genome Institute"/>
            <person name="Kjaerbolling I."/>
            <person name="Vesth T."/>
            <person name="Frisvad J.C."/>
            <person name="Nybo J.L."/>
            <person name="Theobald S."/>
            <person name="Kildgaard S."/>
            <person name="Isbrandt T."/>
            <person name="Kuo A."/>
            <person name="Sato A."/>
            <person name="Lyhne E.K."/>
            <person name="Kogle M.E."/>
            <person name="Wiebenga A."/>
            <person name="Kun R.S."/>
            <person name="Lubbers R.J."/>
            <person name="Makela M.R."/>
            <person name="Barry K."/>
            <person name="Chovatia M."/>
            <person name="Clum A."/>
            <person name="Daum C."/>
            <person name="Haridas S."/>
            <person name="He G."/>
            <person name="LaButti K."/>
            <person name="Lipzen A."/>
            <person name="Mondo S."/>
            <person name="Riley R."/>
            <person name="Salamov A."/>
            <person name="Simmons B.A."/>
            <person name="Magnuson J.K."/>
            <person name="Henrissat B."/>
            <person name="Mortensen U.H."/>
            <person name="Larsen T.O."/>
            <person name="Devries R.P."/>
            <person name="Grigoriev I.V."/>
            <person name="Machida M."/>
            <person name="Baker S.E."/>
            <person name="Andersen M.R."/>
        </authorList>
    </citation>
    <scope>NUCLEOTIDE SEQUENCE [LARGE SCALE GENOMIC DNA]</scope>
    <source>
        <strain evidence="2">CBS 130017</strain>
    </source>
</reference>
<dbReference type="AlphaFoldDB" id="A0A5N6WS66"/>
<keyword evidence="2" id="KW-1185">Reference proteome</keyword>
<accession>A0A5N6WS66</accession>